<sequence length="96" mass="10925">MSTSDDLVLSLCDEVWKWRLKESPELASFCGIHEYDDLWDDISAEAYTRREKCVQDFLAKAVTIDISSCADKVALSLTLLIADLQSYLKGAMFKRQ</sequence>
<protein>
    <submittedName>
        <fullName evidence="1">Uncharacterized protein</fullName>
    </submittedName>
</protein>
<reference evidence="1" key="2">
    <citation type="submission" date="2023-04" db="EMBL/GenBank/DDBJ databases">
        <authorList>
            <person name="Bu L."/>
            <person name="Lu L."/>
            <person name="Laidemitt M.R."/>
            <person name="Zhang S.M."/>
            <person name="Mutuku M."/>
            <person name="Mkoji G."/>
            <person name="Steinauer M."/>
            <person name="Loker E.S."/>
        </authorList>
    </citation>
    <scope>NUCLEOTIDE SEQUENCE</scope>
    <source>
        <strain evidence="1">KasaAsao</strain>
        <tissue evidence="1">Whole Snail</tissue>
    </source>
</reference>
<evidence type="ECO:0000313" key="2">
    <source>
        <dbReference type="Proteomes" id="UP001233172"/>
    </source>
</evidence>
<organism evidence="1 2">
    <name type="scientific">Biomphalaria pfeifferi</name>
    <name type="common">Bloodfluke planorb</name>
    <name type="synonym">Freshwater snail</name>
    <dbReference type="NCBI Taxonomy" id="112525"/>
    <lineage>
        <taxon>Eukaryota</taxon>
        <taxon>Metazoa</taxon>
        <taxon>Spiralia</taxon>
        <taxon>Lophotrochozoa</taxon>
        <taxon>Mollusca</taxon>
        <taxon>Gastropoda</taxon>
        <taxon>Heterobranchia</taxon>
        <taxon>Euthyneura</taxon>
        <taxon>Panpulmonata</taxon>
        <taxon>Hygrophila</taxon>
        <taxon>Lymnaeoidea</taxon>
        <taxon>Planorbidae</taxon>
        <taxon>Biomphalaria</taxon>
    </lineage>
</organism>
<dbReference type="EMBL" id="JASAOG010000094">
    <property type="protein sequence ID" value="KAK0052526.1"/>
    <property type="molecule type" value="Genomic_DNA"/>
</dbReference>
<keyword evidence="2" id="KW-1185">Reference proteome</keyword>
<dbReference type="Proteomes" id="UP001233172">
    <property type="component" value="Unassembled WGS sequence"/>
</dbReference>
<accession>A0AAD8BDK9</accession>
<reference evidence="1" key="1">
    <citation type="journal article" date="2023" name="PLoS Negl. Trop. Dis.">
        <title>A genome sequence for Biomphalaria pfeifferi, the major vector snail for the human-infecting parasite Schistosoma mansoni.</title>
        <authorList>
            <person name="Bu L."/>
            <person name="Lu L."/>
            <person name="Laidemitt M.R."/>
            <person name="Zhang S.M."/>
            <person name="Mutuku M."/>
            <person name="Mkoji G."/>
            <person name="Steinauer M."/>
            <person name="Loker E.S."/>
        </authorList>
    </citation>
    <scope>NUCLEOTIDE SEQUENCE</scope>
    <source>
        <strain evidence="1">KasaAsao</strain>
    </source>
</reference>
<dbReference type="AlphaFoldDB" id="A0AAD8BDK9"/>
<name>A0AAD8BDK9_BIOPF</name>
<comment type="caution">
    <text evidence="1">The sequence shown here is derived from an EMBL/GenBank/DDBJ whole genome shotgun (WGS) entry which is preliminary data.</text>
</comment>
<gene>
    <name evidence="1" type="ORF">Bpfe_018110</name>
</gene>
<evidence type="ECO:0000313" key="1">
    <source>
        <dbReference type="EMBL" id="KAK0052526.1"/>
    </source>
</evidence>
<proteinExistence type="predicted"/>